<feature type="region of interest" description="Disordered" evidence="1">
    <location>
        <begin position="1"/>
        <end position="64"/>
    </location>
</feature>
<evidence type="ECO:0000313" key="3">
    <source>
        <dbReference type="Proteomes" id="UP000683360"/>
    </source>
</evidence>
<feature type="compositionally biased region" description="Basic and acidic residues" evidence="1">
    <location>
        <begin position="1"/>
        <end position="10"/>
    </location>
</feature>
<dbReference type="OrthoDB" id="122464at2759"/>
<dbReference type="PANTHER" id="PTHR15967">
    <property type="entry name" value="E2F-ASSOCIATED PHOSPHOPROTEIN"/>
    <property type="match status" value="1"/>
</dbReference>
<accession>A0A8S3TN36</accession>
<sequence length="275" mass="32312">MNRITDRDYDYYDFEDDSDHEPCDSSDDDIEVILHGTPEQKRKLQTKVQQRHDSSSEDDFEKEMNNELNKHIKGLVNERSSNVAETVQVSSKAQDQEKPTEQQQFYDDIYYEFRRREMVLQGDERVKRRQPVQSNDDLLYDPDLDEEDQRWVDAERQAYQLPVPSGSKSKRQNSDAVLNCPACMTLLCLDCQGHDVYENQYRAMFVKNCRVDTSELLKQPLQKKKRTKKQKTLDTTNNETEDNFHPVKCTECSTVVGVFDNDEVYHFFNVLASHT</sequence>
<keyword evidence="3" id="KW-1185">Reference proteome</keyword>
<dbReference type="GO" id="GO:0005634">
    <property type="term" value="C:nucleus"/>
    <property type="evidence" value="ECO:0007669"/>
    <property type="project" value="TreeGrafter"/>
</dbReference>
<protein>
    <submittedName>
        <fullName evidence="2">E2F-associated phosphoprotein</fullName>
    </submittedName>
</protein>
<feature type="compositionally biased region" description="Acidic residues" evidence="1">
    <location>
        <begin position="11"/>
        <end position="31"/>
    </location>
</feature>
<evidence type="ECO:0000256" key="1">
    <source>
        <dbReference type="SAM" id="MobiDB-lite"/>
    </source>
</evidence>
<feature type="compositionally biased region" description="Basic residues" evidence="1">
    <location>
        <begin position="221"/>
        <end position="230"/>
    </location>
</feature>
<feature type="region of interest" description="Disordered" evidence="1">
    <location>
        <begin position="125"/>
        <end position="144"/>
    </location>
</feature>
<feature type="compositionally biased region" description="Polar residues" evidence="1">
    <location>
        <begin position="78"/>
        <end position="93"/>
    </location>
</feature>
<name>A0A8S3TN36_MYTED</name>
<dbReference type="PANTHER" id="PTHR15967:SF0">
    <property type="entry name" value="E2F-ASSOCIATED PHOSPHOPROTEIN"/>
    <property type="match status" value="1"/>
</dbReference>
<reference evidence="2" key="1">
    <citation type="submission" date="2021-03" db="EMBL/GenBank/DDBJ databases">
        <authorList>
            <person name="Bekaert M."/>
        </authorList>
    </citation>
    <scope>NUCLEOTIDE SEQUENCE</scope>
</reference>
<feature type="region of interest" description="Disordered" evidence="1">
    <location>
        <begin position="76"/>
        <end position="104"/>
    </location>
</feature>
<proteinExistence type="predicted"/>
<dbReference type="InterPro" id="IPR019370">
    <property type="entry name" value="E2F-assoc_phosphoprotein"/>
</dbReference>
<dbReference type="Proteomes" id="UP000683360">
    <property type="component" value="Unassembled WGS sequence"/>
</dbReference>
<dbReference type="AlphaFoldDB" id="A0A8S3TN36"/>
<gene>
    <name evidence="2" type="ORF">MEDL_47524</name>
</gene>
<feature type="region of interest" description="Disordered" evidence="1">
    <location>
        <begin position="220"/>
        <end position="240"/>
    </location>
</feature>
<evidence type="ECO:0000313" key="2">
    <source>
        <dbReference type="EMBL" id="CAG2234945.1"/>
    </source>
</evidence>
<dbReference type="Pfam" id="PF10238">
    <property type="entry name" value="Eapp_C"/>
    <property type="match status" value="1"/>
</dbReference>
<dbReference type="EMBL" id="CAJPWZ010002278">
    <property type="protein sequence ID" value="CAG2234945.1"/>
    <property type="molecule type" value="Genomic_DNA"/>
</dbReference>
<comment type="caution">
    <text evidence="2">The sequence shown here is derived from an EMBL/GenBank/DDBJ whole genome shotgun (WGS) entry which is preliminary data.</text>
</comment>
<organism evidence="2 3">
    <name type="scientific">Mytilus edulis</name>
    <name type="common">Blue mussel</name>
    <dbReference type="NCBI Taxonomy" id="6550"/>
    <lineage>
        <taxon>Eukaryota</taxon>
        <taxon>Metazoa</taxon>
        <taxon>Spiralia</taxon>
        <taxon>Lophotrochozoa</taxon>
        <taxon>Mollusca</taxon>
        <taxon>Bivalvia</taxon>
        <taxon>Autobranchia</taxon>
        <taxon>Pteriomorphia</taxon>
        <taxon>Mytilida</taxon>
        <taxon>Mytiloidea</taxon>
        <taxon>Mytilidae</taxon>
        <taxon>Mytilinae</taxon>
        <taxon>Mytilus</taxon>
    </lineage>
</organism>